<name>A0ABC8IXA1_ERUVS</name>
<organism evidence="7 8">
    <name type="scientific">Eruca vesicaria subsp. sativa</name>
    <name type="common">Garden rocket</name>
    <name type="synonym">Eruca sativa</name>
    <dbReference type="NCBI Taxonomy" id="29727"/>
    <lineage>
        <taxon>Eukaryota</taxon>
        <taxon>Viridiplantae</taxon>
        <taxon>Streptophyta</taxon>
        <taxon>Embryophyta</taxon>
        <taxon>Tracheophyta</taxon>
        <taxon>Spermatophyta</taxon>
        <taxon>Magnoliopsida</taxon>
        <taxon>eudicotyledons</taxon>
        <taxon>Gunneridae</taxon>
        <taxon>Pentapetalae</taxon>
        <taxon>rosids</taxon>
        <taxon>malvids</taxon>
        <taxon>Brassicales</taxon>
        <taxon>Brassicaceae</taxon>
        <taxon>Brassiceae</taxon>
        <taxon>Eruca</taxon>
    </lineage>
</organism>
<reference evidence="7 8" key="1">
    <citation type="submission" date="2022-03" db="EMBL/GenBank/DDBJ databases">
        <authorList>
            <person name="Macdonald S."/>
            <person name="Ahmed S."/>
            <person name="Newling K."/>
        </authorList>
    </citation>
    <scope>NUCLEOTIDE SEQUENCE [LARGE SCALE GENOMIC DNA]</scope>
</reference>
<evidence type="ECO:0000256" key="1">
    <source>
        <dbReference type="ARBA" id="ARBA00004141"/>
    </source>
</evidence>
<keyword evidence="3" id="KW-0833">Ubl conjugation pathway</keyword>
<dbReference type="Proteomes" id="UP001642260">
    <property type="component" value="Unassembled WGS sequence"/>
</dbReference>
<keyword evidence="8" id="KW-1185">Reference proteome</keyword>
<sequence>MGYSSAREVPFENQGPVSDPGSESGGPEIGSPDPQAMREKPEADVLETLTIASEVLTDGEKPNVGKKRAKTQWPLSQYSQGQLLTLVEYLMLLYRSLLPTLVWYCFFLNKDYGSLFSSLMTGLYLTFKLTSVVEKLADGKVFVT</sequence>
<gene>
    <name evidence="7" type="ORF">ERUC_LOCUS3963</name>
</gene>
<feature type="region of interest" description="Disordered" evidence="6">
    <location>
        <begin position="1"/>
        <end position="41"/>
    </location>
</feature>
<comment type="caution">
    <text evidence="7">The sequence shown here is derived from an EMBL/GenBank/DDBJ whole genome shotgun (WGS) entry which is preliminary data.</text>
</comment>
<keyword evidence="5" id="KW-0472">Membrane</keyword>
<evidence type="ECO:0000256" key="6">
    <source>
        <dbReference type="SAM" id="MobiDB-lite"/>
    </source>
</evidence>
<dbReference type="AlphaFoldDB" id="A0ABC8IXA1"/>
<evidence type="ECO:0000313" key="7">
    <source>
        <dbReference type="EMBL" id="CAH8305770.1"/>
    </source>
</evidence>
<evidence type="ECO:0000256" key="4">
    <source>
        <dbReference type="ARBA" id="ARBA00022989"/>
    </source>
</evidence>
<evidence type="ECO:0000256" key="2">
    <source>
        <dbReference type="ARBA" id="ARBA00022692"/>
    </source>
</evidence>
<dbReference type="InterPro" id="IPR044235">
    <property type="entry name" value="RNFT1/2"/>
</dbReference>
<dbReference type="EMBL" id="CAKOAT010061821">
    <property type="protein sequence ID" value="CAH8305770.1"/>
    <property type="molecule type" value="Genomic_DNA"/>
</dbReference>
<evidence type="ECO:0000313" key="8">
    <source>
        <dbReference type="Proteomes" id="UP001642260"/>
    </source>
</evidence>
<keyword evidence="2" id="KW-0812">Transmembrane</keyword>
<dbReference type="GO" id="GO:0016020">
    <property type="term" value="C:membrane"/>
    <property type="evidence" value="ECO:0007669"/>
    <property type="project" value="UniProtKB-SubCell"/>
</dbReference>
<protein>
    <submittedName>
        <fullName evidence="7">Uncharacterized protein</fullName>
    </submittedName>
</protein>
<accession>A0ABC8IXA1</accession>
<dbReference type="PANTHER" id="PTHR15860:SF27">
    <property type="entry name" value="RING_U-BOX SUPERFAMILY PROTEIN"/>
    <property type="match status" value="1"/>
</dbReference>
<comment type="subcellular location">
    <subcellularLocation>
        <location evidence="1">Membrane</location>
        <topology evidence="1">Multi-pass membrane protein</topology>
    </subcellularLocation>
</comment>
<dbReference type="PANTHER" id="PTHR15860">
    <property type="entry name" value="UNCHARACTERIZED RING FINGER-CONTAINING PROTEIN"/>
    <property type="match status" value="1"/>
</dbReference>
<evidence type="ECO:0000256" key="5">
    <source>
        <dbReference type="ARBA" id="ARBA00023136"/>
    </source>
</evidence>
<evidence type="ECO:0000256" key="3">
    <source>
        <dbReference type="ARBA" id="ARBA00022786"/>
    </source>
</evidence>
<keyword evidence="4" id="KW-1133">Transmembrane helix</keyword>
<proteinExistence type="predicted"/>